<gene>
    <name evidence="2" type="ORF">CYMTET_54923</name>
</gene>
<feature type="region of interest" description="Disordered" evidence="1">
    <location>
        <begin position="1"/>
        <end position="78"/>
    </location>
</feature>
<evidence type="ECO:0000313" key="3">
    <source>
        <dbReference type="Proteomes" id="UP001190700"/>
    </source>
</evidence>
<protein>
    <submittedName>
        <fullName evidence="2">Uncharacterized protein</fullName>
    </submittedName>
</protein>
<comment type="caution">
    <text evidence="2">The sequence shown here is derived from an EMBL/GenBank/DDBJ whole genome shotgun (WGS) entry which is preliminary data.</text>
</comment>
<dbReference type="AlphaFoldDB" id="A0AAE0BFS1"/>
<name>A0AAE0BFS1_9CHLO</name>
<dbReference type="Proteomes" id="UP001190700">
    <property type="component" value="Unassembled WGS sequence"/>
</dbReference>
<sequence>MASDARPASSEQAQIAPPALRGVLKKPKPLRPLTVEVDDPLATSQSECWATPVSPGTSKRRPPSPGKKPGASPPVDSG</sequence>
<dbReference type="EMBL" id="LGRX02035444">
    <property type="protein sequence ID" value="KAK3234844.1"/>
    <property type="molecule type" value="Genomic_DNA"/>
</dbReference>
<evidence type="ECO:0000256" key="1">
    <source>
        <dbReference type="SAM" id="MobiDB-lite"/>
    </source>
</evidence>
<feature type="compositionally biased region" description="Low complexity" evidence="1">
    <location>
        <begin position="67"/>
        <end position="78"/>
    </location>
</feature>
<keyword evidence="3" id="KW-1185">Reference proteome</keyword>
<accession>A0AAE0BFS1</accession>
<organism evidence="2 3">
    <name type="scientific">Cymbomonas tetramitiformis</name>
    <dbReference type="NCBI Taxonomy" id="36881"/>
    <lineage>
        <taxon>Eukaryota</taxon>
        <taxon>Viridiplantae</taxon>
        <taxon>Chlorophyta</taxon>
        <taxon>Pyramimonadophyceae</taxon>
        <taxon>Pyramimonadales</taxon>
        <taxon>Pyramimonadaceae</taxon>
        <taxon>Cymbomonas</taxon>
    </lineage>
</organism>
<reference evidence="2 3" key="1">
    <citation type="journal article" date="2015" name="Genome Biol. Evol.">
        <title>Comparative Genomics of a Bacterivorous Green Alga Reveals Evolutionary Causalities and Consequences of Phago-Mixotrophic Mode of Nutrition.</title>
        <authorList>
            <person name="Burns J.A."/>
            <person name="Paasch A."/>
            <person name="Narechania A."/>
            <person name="Kim E."/>
        </authorList>
    </citation>
    <scope>NUCLEOTIDE SEQUENCE [LARGE SCALE GENOMIC DNA]</scope>
    <source>
        <strain evidence="2 3">PLY_AMNH</strain>
    </source>
</reference>
<evidence type="ECO:0000313" key="2">
    <source>
        <dbReference type="EMBL" id="KAK3234844.1"/>
    </source>
</evidence>
<proteinExistence type="predicted"/>